<evidence type="ECO:0000313" key="2">
    <source>
        <dbReference type="Proteomes" id="UP000468388"/>
    </source>
</evidence>
<gene>
    <name evidence="1" type="ORF">GO495_07380</name>
</gene>
<name>A0A6N8J847_9BACT</name>
<comment type="caution">
    <text evidence="1">The sequence shown here is derived from an EMBL/GenBank/DDBJ whole genome shotgun (WGS) entry which is preliminary data.</text>
</comment>
<keyword evidence="2" id="KW-1185">Reference proteome</keyword>
<dbReference type="RefSeq" id="WP_157299030.1">
    <property type="nucleotide sequence ID" value="NZ_BAAAZB010000005.1"/>
</dbReference>
<dbReference type="OrthoDB" id="9813050at2"/>
<proteinExistence type="predicted"/>
<evidence type="ECO:0000313" key="1">
    <source>
        <dbReference type="EMBL" id="MVT40399.1"/>
    </source>
</evidence>
<organism evidence="1 2">
    <name type="scientific">Chitinophaga oryziterrae</name>
    <dbReference type="NCBI Taxonomy" id="1031224"/>
    <lineage>
        <taxon>Bacteria</taxon>
        <taxon>Pseudomonadati</taxon>
        <taxon>Bacteroidota</taxon>
        <taxon>Chitinophagia</taxon>
        <taxon>Chitinophagales</taxon>
        <taxon>Chitinophagaceae</taxon>
        <taxon>Chitinophaga</taxon>
    </lineage>
</organism>
<reference evidence="1 2" key="1">
    <citation type="submission" date="2019-12" db="EMBL/GenBank/DDBJ databases">
        <title>The draft genomic sequence of strain Chitinophaga oryziterrae JCM 16595.</title>
        <authorList>
            <person name="Zhang X."/>
        </authorList>
    </citation>
    <scope>NUCLEOTIDE SEQUENCE [LARGE SCALE GENOMIC DNA]</scope>
    <source>
        <strain evidence="1 2">JCM 16595</strain>
    </source>
</reference>
<sequence>MRFNKLSLYLSAQRIDRYLAATENNKHKAIRLYKANLKIAQAFHPLLGIMEVTLRNRINTILTNHFTDPNGIINQKSGFMSAPALTSIDRRWDC</sequence>
<evidence type="ECO:0008006" key="3">
    <source>
        <dbReference type="Google" id="ProtNLM"/>
    </source>
</evidence>
<dbReference type="AlphaFoldDB" id="A0A6N8J847"/>
<accession>A0A6N8J847</accession>
<dbReference type="Proteomes" id="UP000468388">
    <property type="component" value="Unassembled WGS sequence"/>
</dbReference>
<protein>
    <recommendedName>
        <fullName evidence="3">Transposase</fullName>
    </recommendedName>
</protein>
<dbReference type="EMBL" id="WRXO01000001">
    <property type="protein sequence ID" value="MVT40399.1"/>
    <property type="molecule type" value="Genomic_DNA"/>
</dbReference>